<dbReference type="PROSITE" id="PS51034">
    <property type="entry name" value="ZP_2"/>
    <property type="match status" value="1"/>
</dbReference>
<dbReference type="EMBL" id="MUJZ01066845">
    <property type="protein sequence ID" value="OTF70188.1"/>
    <property type="molecule type" value="Genomic_DNA"/>
</dbReference>
<reference evidence="2 3" key="1">
    <citation type="submission" date="2017-03" db="EMBL/GenBank/DDBJ databases">
        <title>Genome Survey of Euroglyphus maynei.</title>
        <authorList>
            <person name="Arlian L.G."/>
            <person name="Morgan M.S."/>
            <person name="Rider S.D."/>
        </authorList>
    </citation>
    <scope>NUCLEOTIDE SEQUENCE [LARGE SCALE GENOMIC DNA]</scope>
    <source>
        <strain evidence="2">Arlian Lab</strain>
        <tissue evidence="2">Whole body</tissue>
    </source>
</reference>
<accession>A0A1Y3AQP0</accession>
<dbReference type="Proteomes" id="UP000194236">
    <property type="component" value="Unassembled WGS sequence"/>
</dbReference>
<evidence type="ECO:0000259" key="1">
    <source>
        <dbReference type="PROSITE" id="PS51034"/>
    </source>
</evidence>
<organism evidence="2 3">
    <name type="scientific">Euroglyphus maynei</name>
    <name type="common">Mayne's house dust mite</name>
    <dbReference type="NCBI Taxonomy" id="6958"/>
    <lineage>
        <taxon>Eukaryota</taxon>
        <taxon>Metazoa</taxon>
        <taxon>Ecdysozoa</taxon>
        <taxon>Arthropoda</taxon>
        <taxon>Chelicerata</taxon>
        <taxon>Arachnida</taxon>
        <taxon>Acari</taxon>
        <taxon>Acariformes</taxon>
        <taxon>Sarcoptiformes</taxon>
        <taxon>Astigmata</taxon>
        <taxon>Psoroptidia</taxon>
        <taxon>Analgoidea</taxon>
        <taxon>Pyroglyphidae</taxon>
        <taxon>Pyroglyphinae</taxon>
        <taxon>Euroglyphus</taxon>
    </lineage>
</organism>
<gene>
    <name evidence="2" type="ORF">BLA29_015311</name>
</gene>
<feature type="non-terminal residue" evidence="2">
    <location>
        <position position="44"/>
    </location>
</feature>
<name>A0A1Y3AQP0_EURMA</name>
<dbReference type="OrthoDB" id="6415313at2759"/>
<protein>
    <recommendedName>
        <fullName evidence="1">ZP domain-containing protein</fullName>
    </recommendedName>
</protein>
<dbReference type="InterPro" id="IPR001507">
    <property type="entry name" value="ZP_dom"/>
</dbReference>
<sequence length="44" mass="5219">MFKFPQDAKVHFQCDALLCRENCDEPDCENIRSDSREYELDGYS</sequence>
<evidence type="ECO:0000313" key="3">
    <source>
        <dbReference type="Proteomes" id="UP000194236"/>
    </source>
</evidence>
<proteinExistence type="predicted"/>
<keyword evidence="3" id="KW-1185">Reference proteome</keyword>
<evidence type="ECO:0000313" key="2">
    <source>
        <dbReference type="EMBL" id="OTF70188.1"/>
    </source>
</evidence>
<feature type="domain" description="ZP" evidence="1">
    <location>
        <begin position="1"/>
        <end position="35"/>
    </location>
</feature>
<dbReference type="AlphaFoldDB" id="A0A1Y3AQP0"/>
<comment type="caution">
    <text evidence="2">The sequence shown here is derived from an EMBL/GenBank/DDBJ whole genome shotgun (WGS) entry which is preliminary data.</text>
</comment>